<dbReference type="SUPFAM" id="SSF90123">
    <property type="entry name" value="ABC transporter transmembrane region"/>
    <property type="match status" value="1"/>
</dbReference>
<name>A0A060S5W8_PYCCI</name>
<dbReference type="AlphaFoldDB" id="A0A060S5W8"/>
<dbReference type="PANTHER" id="PTHR43394:SF1">
    <property type="entry name" value="ATP-BINDING CASSETTE SUB-FAMILY B MEMBER 10, MITOCHONDRIAL"/>
    <property type="match status" value="1"/>
</dbReference>
<protein>
    <recommendedName>
        <fullName evidence="8">ABC transporter domain-containing protein</fullName>
    </recommendedName>
</protein>
<dbReference type="GO" id="GO:0016020">
    <property type="term" value="C:membrane"/>
    <property type="evidence" value="ECO:0007669"/>
    <property type="project" value="UniProtKB-SubCell"/>
</dbReference>
<dbReference type="Gene3D" id="3.40.50.300">
    <property type="entry name" value="P-loop containing nucleotide triphosphate hydrolases"/>
    <property type="match status" value="1"/>
</dbReference>
<dbReference type="InterPro" id="IPR036640">
    <property type="entry name" value="ABC1_TM_sf"/>
</dbReference>
<dbReference type="GO" id="GO:0016887">
    <property type="term" value="F:ATP hydrolysis activity"/>
    <property type="evidence" value="ECO:0007669"/>
    <property type="project" value="InterPro"/>
</dbReference>
<gene>
    <name evidence="9" type="ORF">BN946_scf184803.g35</name>
</gene>
<evidence type="ECO:0000313" key="10">
    <source>
        <dbReference type="Proteomes" id="UP000029665"/>
    </source>
</evidence>
<dbReference type="Gene3D" id="1.20.1560.10">
    <property type="entry name" value="ABC transporter type 1, transmembrane domain"/>
    <property type="match status" value="1"/>
</dbReference>
<keyword evidence="10" id="KW-1185">Reference proteome</keyword>
<keyword evidence="6" id="KW-0472">Membrane</keyword>
<evidence type="ECO:0000256" key="3">
    <source>
        <dbReference type="ARBA" id="ARBA00022741"/>
    </source>
</evidence>
<dbReference type="PROSITE" id="PS00211">
    <property type="entry name" value="ABC_TRANSPORTER_1"/>
    <property type="match status" value="1"/>
</dbReference>
<keyword evidence="2" id="KW-0812">Transmembrane</keyword>
<evidence type="ECO:0000256" key="7">
    <source>
        <dbReference type="SAM" id="MobiDB-lite"/>
    </source>
</evidence>
<dbReference type="HOGENOM" id="CLU_000604_63_0_1"/>
<dbReference type="InterPro" id="IPR039421">
    <property type="entry name" value="Type_1_exporter"/>
</dbReference>
<keyword evidence="3" id="KW-0547">Nucleotide-binding</keyword>
<keyword evidence="4" id="KW-0067">ATP-binding</keyword>
<dbReference type="STRING" id="5643.A0A060S5W8"/>
<dbReference type="InterPro" id="IPR017871">
    <property type="entry name" value="ABC_transporter-like_CS"/>
</dbReference>
<keyword evidence="5" id="KW-1133">Transmembrane helix</keyword>
<feature type="domain" description="ABC transporter" evidence="8">
    <location>
        <begin position="428"/>
        <end position="708"/>
    </location>
</feature>
<dbReference type="EMBL" id="CCBP010000056">
    <property type="protein sequence ID" value="CDO69837.1"/>
    <property type="molecule type" value="Genomic_DNA"/>
</dbReference>
<dbReference type="OMA" id="LSIRSCW"/>
<comment type="caution">
    <text evidence="9">The sequence shown here is derived from an EMBL/GenBank/DDBJ whole genome shotgun (WGS) entry which is preliminary data.</text>
</comment>
<sequence length="714" mass="80574">MARARAWGRARSNRKGTFDPQDSKRVKHTRIGVWDLYEEINPDLENIPGSTRLEKLLEAYACLPYLLRMLKDILSIRSCWVMLVAYLAADFSNSLLPAASLWYSGQLISILQTAIDTRTVDKDLLFRICLGRIACSVGRRLLNYTRQELRLPLSRRLKQQYTVYLFHARARLDLPTFEDPMVQRQLEEASSTSGSIAWDTLTMASGIISTALQVVSQISVLAKVLGAHDDGLLLAVLSFASTWTDWMSRWNVLASGQVWAATTKDNDYIRMVGLKHVVNNVEHRKELIAGNLSEFVTEEFKQLSRKVGPDNAVDFVELRRASLNRERFGFLSLLQDPLRELPQIAFTLRAVQYPASMPVSLASLNLLQQTTSQFSYTLWRFIEQTGSITDQLAAVRKLYSVAHIPNRIPDGTVPFPEDAQKLRHGVALEFRNVSFRYPGSERYALRDVSFKLDAGQLCVIVGANGSGKSTILKLVARLYDVENGQILLDGHDIRTLRLHDLRQATSVLFQDYTHFPLSIRDNIALGDPAHFWDDEHVRRAARLGGAEEFIDRLPEGFDTYLERPVSDYFSGMPEGTKTLFGRPIDYSGVRGAGRMSAHSGPSLSGGQMQRLAVSRTFMRSVVSEDAKVGLLLFDEPSASLDPTAEHDLFARLRELRGNKTMVFSSHRFGNLTRHADLILYMNDSVIVEAGTHDELLKRQGEYARLWMLQAQAFL</sequence>
<evidence type="ECO:0000256" key="1">
    <source>
        <dbReference type="ARBA" id="ARBA00004141"/>
    </source>
</evidence>
<comment type="subcellular location">
    <subcellularLocation>
        <location evidence="1">Membrane</location>
        <topology evidence="1">Multi-pass membrane protein</topology>
    </subcellularLocation>
</comment>
<accession>A0A060S5W8</accession>
<feature type="region of interest" description="Disordered" evidence="7">
    <location>
        <begin position="1"/>
        <end position="23"/>
    </location>
</feature>
<evidence type="ECO:0000256" key="2">
    <source>
        <dbReference type="ARBA" id="ARBA00022692"/>
    </source>
</evidence>
<proteinExistence type="predicted"/>
<dbReference type="SMART" id="SM00382">
    <property type="entry name" value="AAA"/>
    <property type="match status" value="1"/>
</dbReference>
<evidence type="ECO:0000256" key="6">
    <source>
        <dbReference type="ARBA" id="ARBA00023136"/>
    </source>
</evidence>
<dbReference type="Proteomes" id="UP000029665">
    <property type="component" value="Unassembled WGS sequence"/>
</dbReference>
<dbReference type="InterPro" id="IPR027417">
    <property type="entry name" value="P-loop_NTPase"/>
</dbReference>
<dbReference type="GO" id="GO:0005524">
    <property type="term" value="F:ATP binding"/>
    <property type="evidence" value="ECO:0007669"/>
    <property type="project" value="UniProtKB-KW"/>
</dbReference>
<dbReference type="PANTHER" id="PTHR43394">
    <property type="entry name" value="ATP-DEPENDENT PERMEASE MDL1, MITOCHONDRIAL"/>
    <property type="match status" value="1"/>
</dbReference>
<dbReference type="PROSITE" id="PS50893">
    <property type="entry name" value="ABC_TRANSPORTER_2"/>
    <property type="match status" value="1"/>
</dbReference>
<dbReference type="OrthoDB" id="6500128at2759"/>
<dbReference type="InterPro" id="IPR003439">
    <property type="entry name" value="ABC_transporter-like_ATP-bd"/>
</dbReference>
<dbReference type="Pfam" id="PF00005">
    <property type="entry name" value="ABC_tran"/>
    <property type="match status" value="1"/>
</dbReference>
<reference evidence="9" key="1">
    <citation type="submission" date="2014-01" db="EMBL/GenBank/DDBJ databases">
        <title>The genome of the white-rot fungus Pycnoporus cinnabarinus: a basidiomycete model with a versatile arsenal for lignocellulosic biomass breakdown.</title>
        <authorList>
            <person name="Levasseur A."/>
            <person name="Lomascolo A."/>
            <person name="Ruiz-Duenas F.J."/>
            <person name="Uzan E."/>
            <person name="Piumi F."/>
            <person name="Kues U."/>
            <person name="Ram A.F.J."/>
            <person name="Murat C."/>
            <person name="Haon M."/>
            <person name="Benoit I."/>
            <person name="Arfi Y."/>
            <person name="Chevret D."/>
            <person name="Drula E."/>
            <person name="Kwon M.J."/>
            <person name="Gouret P."/>
            <person name="Lesage-Meessen L."/>
            <person name="Lombard V."/>
            <person name="Mariette J."/>
            <person name="Noirot C."/>
            <person name="Park J."/>
            <person name="Patyshakuliyeva A."/>
            <person name="Wieneger R.A.B."/>
            <person name="Wosten H.A.B."/>
            <person name="Martin F."/>
            <person name="Coutinho P.M."/>
            <person name="de Vries R."/>
            <person name="Martinez A.T."/>
            <person name="Klopp C."/>
            <person name="Pontarotti P."/>
            <person name="Henrissat B."/>
            <person name="Record E."/>
        </authorList>
    </citation>
    <scope>NUCLEOTIDE SEQUENCE [LARGE SCALE GENOMIC DNA]</scope>
    <source>
        <strain evidence="9">BRFM137</strain>
    </source>
</reference>
<evidence type="ECO:0000256" key="5">
    <source>
        <dbReference type="ARBA" id="ARBA00022989"/>
    </source>
</evidence>
<dbReference type="InterPro" id="IPR003593">
    <property type="entry name" value="AAA+_ATPase"/>
</dbReference>
<evidence type="ECO:0000259" key="8">
    <source>
        <dbReference type="PROSITE" id="PS50893"/>
    </source>
</evidence>
<evidence type="ECO:0000313" key="9">
    <source>
        <dbReference type="EMBL" id="CDO69837.1"/>
    </source>
</evidence>
<dbReference type="GO" id="GO:0015421">
    <property type="term" value="F:ABC-type oligopeptide transporter activity"/>
    <property type="evidence" value="ECO:0007669"/>
    <property type="project" value="TreeGrafter"/>
</dbReference>
<feature type="compositionally biased region" description="Basic residues" evidence="7">
    <location>
        <begin position="1"/>
        <end position="14"/>
    </location>
</feature>
<dbReference type="SUPFAM" id="SSF52540">
    <property type="entry name" value="P-loop containing nucleoside triphosphate hydrolases"/>
    <property type="match status" value="1"/>
</dbReference>
<evidence type="ECO:0000256" key="4">
    <source>
        <dbReference type="ARBA" id="ARBA00022840"/>
    </source>
</evidence>
<organism evidence="9 10">
    <name type="scientific">Pycnoporus cinnabarinus</name>
    <name type="common">Cinnabar-red polypore</name>
    <name type="synonym">Trametes cinnabarina</name>
    <dbReference type="NCBI Taxonomy" id="5643"/>
    <lineage>
        <taxon>Eukaryota</taxon>
        <taxon>Fungi</taxon>
        <taxon>Dikarya</taxon>
        <taxon>Basidiomycota</taxon>
        <taxon>Agaricomycotina</taxon>
        <taxon>Agaricomycetes</taxon>
        <taxon>Polyporales</taxon>
        <taxon>Polyporaceae</taxon>
        <taxon>Trametes</taxon>
    </lineage>
</organism>